<evidence type="ECO:0000313" key="4">
    <source>
        <dbReference type="Proteomes" id="UP000268233"/>
    </source>
</evidence>
<dbReference type="PANTHER" id="PTHR37507:SF2">
    <property type="entry name" value="SPORULATION PROTEIN YDCC"/>
    <property type="match status" value="1"/>
</dbReference>
<dbReference type="RefSeq" id="WP_121302247.1">
    <property type="nucleotide sequence ID" value="NZ_RBWW01000001.1"/>
</dbReference>
<organism evidence="3 4">
    <name type="scientific">Haloarcula quadrata</name>
    <dbReference type="NCBI Taxonomy" id="182779"/>
    <lineage>
        <taxon>Archaea</taxon>
        <taxon>Methanobacteriati</taxon>
        <taxon>Methanobacteriota</taxon>
        <taxon>Stenosarchaea group</taxon>
        <taxon>Halobacteria</taxon>
        <taxon>Halobacteriales</taxon>
        <taxon>Haloarculaceae</taxon>
        <taxon>Haloarcula</taxon>
    </lineage>
</organism>
<dbReference type="PANTHER" id="PTHR37507">
    <property type="entry name" value="SPORULATION PROTEIN YDCC"/>
    <property type="match status" value="1"/>
</dbReference>
<keyword evidence="4" id="KW-1185">Reference proteome</keyword>
<keyword evidence="2" id="KW-0472">Membrane</keyword>
<keyword evidence="3" id="KW-0449">Lipoprotein</keyword>
<accession>A0A495R230</accession>
<comment type="caution">
    <text evidence="3">The sequence shown here is derived from an EMBL/GenBank/DDBJ whole genome shotgun (WGS) entry which is preliminary data.</text>
</comment>
<dbReference type="SUPFAM" id="SSF89392">
    <property type="entry name" value="Prokaryotic lipoproteins and lipoprotein localization factors"/>
    <property type="match status" value="1"/>
</dbReference>
<evidence type="ECO:0000313" key="3">
    <source>
        <dbReference type="EMBL" id="RKS81312.1"/>
    </source>
</evidence>
<feature type="region of interest" description="Disordered" evidence="1">
    <location>
        <begin position="146"/>
        <end position="177"/>
    </location>
</feature>
<evidence type="ECO:0000256" key="2">
    <source>
        <dbReference type="SAM" id="Phobius"/>
    </source>
</evidence>
<feature type="transmembrane region" description="Helical" evidence="2">
    <location>
        <begin position="12"/>
        <end position="32"/>
    </location>
</feature>
<name>A0A495R230_9EURY</name>
<keyword evidence="2" id="KW-1133">Transmembrane helix</keyword>
<proteinExistence type="predicted"/>
<dbReference type="InterPro" id="IPR029046">
    <property type="entry name" value="LolA/LolB/LppX"/>
</dbReference>
<protein>
    <submittedName>
        <fullName evidence="3">Outer membrane lipoprotein-sorting protein</fullName>
    </submittedName>
</protein>
<dbReference type="EMBL" id="RBWW01000001">
    <property type="protein sequence ID" value="RKS81312.1"/>
    <property type="molecule type" value="Genomic_DNA"/>
</dbReference>
<dbReference type="Gene3D" id="2.50.20.10">
    <property type="entry name" value="Lipoprotein localisation LolA/LolB/LppX"/>
    <property type="match status" value="1"/>
</dbReference>
<dbReference type="AlphaFoldDB" id="A0A495R230"/>
<gene>
    <name evidence="3" type="ORF">BDK61_0588</name>
</gene>
<reference evidence="3 4" key="1">
    <citation type="submission" date="2018-10" db="EMBL/GenBank/DDBJ databases">
        <title>Genomic Encyclopedia of Archaeal and Bacterial Type Strains, Phase II (KMG-II): from individual species to whole genera.</title>
        <authorList>
            <person name="Goeker M."/>
        </authorList>
    </citation>
    <scope>NUCLEOTIDE SEQUENCE [LARGE SCALE GENOMIC DNA]</scope>
    <source>
        <strain evidence="3 4">DSM 11927</strain>
    </source>
</reference>
<dbReference type="Proteomes" id="UP000268233">
    <property type="component" value="Unassembled WGS sequence"/>
</dbReference>
<keyword evidence="2" id="KW-0812">Transmembrane</keyword>
<sequence length="279" mass="30889">MVTRHFSTEQLVPAIATALVIGVLTISAWSLVLTSGGTADQLQIDANVQQRYESIDGVNATQTTIVSQNGTVASRTTYHATLQPGTQKKRLVPVNSTSQAGTVRISDGSTLWLYNDSRESATRVPLSEPESVRGERLQRLFTKLDGATTDPRPVEPLPVVPRGEQRPVNSTEEMTVSYRGTEPVDGREAYIIHVTPRNETKAYEQTVWVETQRFFPTKKRTVWTADGKYTVVTTRYANVTYDTGVSSDVFSPDAPDDTTVSVPEPTDRRFYLRCQLCAT</sequence>
<evidence type="ECO:0000256" key="1">
    <source>
        <dbReference type="SAM" id="MobiDB-lite"/>
    </source>
</evidence>
<dbReference type="InterPro" id="IPR052944">
    <property type="entry name" value="Sporulation_related"/>
</dbReference>